<comment type="caution">
    <text evidence="2">The sequence shown here is derived from an EMBL/GenBank/DDBJ whole genome shotgun (WGS) entry which is preliminary data.</text>
</comment>
<feature type="transmembrane region" description="Helical" evidence="1">
    <location>
        <begin position="44"/>
        <end position="65"/>
    </location>
</feature>
<feature type="transmembrane region" description="Helical" evidence="1">
    <location>
        <begin position="77"/>
        <end position="95"/>
    </location>
</feature>
<name>A4BD28_9GAMM</name>
<keyword evidence="1" id="KW-1133">Transmembrane helix</keyword>
<proteinExistence type="predicted"/>
<evidence type="ECO:0000313" key="3">
    <source>
        <dbReference type="Proteomes" id="UP000005953"/>
    </source>
</evidence>
<dbReference type="STRING" id="314283.MED297_08476"/>
<keyword evidence="3" id="KW-1185">Reference proteome</keyword>
<evidence type="ECO:0000313" key="2">
    <source>
        <dbReference type="EMBL" id="EAR10110.1"/>
    </source>
</evidence>
<dbReference type="OrthoDB" id="5914567at2"/>
<feature type="transmembrane region" description="Helical" evidence="1">
    <location>
        <begin position="107"/>
        <end position="128"/>
    </location>
</feature>
<feature type="transmembrane region" description="Helical" evidence="1">
    <location>
        <begin position="14"/>
        <end position="32"/>
    </location>
</feature>
<accession>A4BD28</accession>
<dbReference type="AlphaFoldDB" id="A4BD28"/>
<dbReference type="Proteomes" id="UP000005953">
    <property type="component" value="Unassembled WGS sequence"/>
</dbReference>
<organism evidence="2 3">
    <name type="scientific">Reinekea blandensis MED297</name>
    <dbReference type="NCBI Taxonomy" id="314283"/>
    <lineage>
        <taxon>Bacteria</taxon>
        <taxon>Pseudomonadati</taxon>
        <taxon>Pseudomonadota</taxon>
        <taxon>Gammaproteobacteria</taxon>
        <taxon>Oceanospirillales</taxon>
        <taxon>Saccharospirillaceae</taxon>
        <taxon>Reinekea</taxon>
    </lineage>
</organism>
<reference evidence="2 3" key="1">
    <citation type="submission" date="2006-02" db="EMBL/GenBank/DDBJ databases">
        <authorList>
            <person name="Pinhassi J."/>
            <person name="Pedros-Alio C."/>
            <person name="Ferriera S."/>
            <person name="Johnson J."/>
            <person name="Kravitz S."/>
            <person name="Halpern A."/>
            <person name="Remington K."/>
            <person name="Beeson K."/>
            <person name="Tran B."/>
            <person name="Rogers Y.-H."/>
            <person name="Friedman R."/>
            <person name="Venter J.C."/>
        </authorList>
    </citation>
    <scope>NUCLEOTIDE SEQUENCE [LARGE SCALE GENOMIC DNA]</scope>
    <source>
        <strain evidence="2 3">MED297</strain>
    </source>
</reference>
<sequence>MHWIIQKLIRLKPWRYMIVGTVCLLIYQWLIAYQLGHVKPVHDISVLDVLGESSLVLFIAVWFLVILQVRQNNATTCWLAAGFIGMLISGMQDVIDEIIRFPEDAWLDAWLESFPLGVLCLTVGLFLWSREQSLINLLMQRRSLMFQKSMTVDLQTCLPYAWELPTRLNASPDPVCLLQFQWLDYEHWSRSQSTQQTTDLRLRWTELLLLNSREGETLFRISDDGLGLLITNLSSTNVSAEVKRFQQVLTSTRWPLSSKGNEPRFKLQGSVFASTDEAIQSLSLSPDRAHLATSASHG</sequence>
<keyword evidence="1" id="KW-0472">Membrane</keyword>
<dbReference type="HOGENOM" id="CLU_933428_0_0_6"/>
<keyword evidence="1" id="KW-0812">Transmembrane</keyword>
<dbReference type="RefSeq" id="WP_008045836.1">
    <property type="nucleotide sequence ID" value="NZ_CH724152.1"/>
</dbReference>
<dbReference type="EMBL" id="AAOE01000006">
    <property type="protein sequence ID" value="EAR10110.1"/>
    <property type="molecule type" value="Genomic_DNA"/>
</dbReference>
<evidence type="ECO:0000256" key="1">
    <source>
        <dbReference type="SAM" id="Phobius"/>
    </source>
</evidence>
<protein>
    <submittedName>
        <fullName evidence="2">GGDEF domain protein</fullName>
    </submittedName>
</protein>
<gene>
    <name evidence="2" type="ORF">MED297_08476</name>
</gene>